<protein>
    <submittedName>
        <fullName evidence="1">Uncharacterized protein</fullName>
    </submittedName>
</protein>
<dbReference type="Proteomes" id="UP001497700">
    <property type="component" value="Unassembled WGS sequence"/>
</dbReference>
<keyword evidence="2" id="KW-1185">Reference proteome</keyword>
<organism evidence="1 2">
    <name type="scientific">Hypoxylon rubiginosum</name>
    <dbReference type="NCBI Taxonomy" id="110542"/>
    <lineage>
        <taxon>Eukaryota</taxon>
        <taxon>Fungi</taxon>
        <taxon>Dikarya</taxon>
        <taxon>Ascomycota</taxon>
        <taxon>Pezizomycotina</taxon>
        <taxon>Sordariomycetes</taxon>
        <taxon>Xylariomycetidae</taxon>
        <taxon>Xylariales</taxon>
        <taxon>Hypoxylaceae</taxon>
        <taxon>Hypoxylon</taxon>
    </lineage>
</organism>
<dbReference type="EMBL" id="MU393472">
    <property type="protein sequence ID" value="KAI4865438.1"/>
    <property type="molecule type" value="Genomic_DNA"/>
</dbReference>
<reference evidence="1 2" key="1">
    <citation type="journal article" date="2022" name="New Phytol.">
        <title>Ecological generalism drives hyperdiversity of secondary metabolite gene clusters in xylarialean endophytes.</title>
        <authorList>
            <person name="Franco M.E.E."/>
            <person name="Wisecaver J.H."/>
            <person name="Arnold A.E."/>
            <person name="Ju Y.M."/>
            <person name="Slot J.C."/>
            <person name="Ahrendt S."/>
            <person name="Moore L.P."/>
            <person name="Eastman K.E."/>
            <person name="Scott K."/>
            <person name="Konkel Z."/>
            <person name="Mondo S.J."/>
            <person name="Kuo A."/>
            <person name="Hayes R.D."/>
            <person name="Haridas S."/>
            <person name="Andreopoulos B."/>
            <person name="Riley R."/>
            <person name="LaButti K."/>
            <person name="Pangilinan J."/>
            <person name="Lipzen A."/>
            <person name="Amirebrahimi M."/>
            <person name="Yan J."/>
            <person name="Adam C."/>
            <person name="Keymanesh K."/>
            <person name="Ng V."/>
            <person name="Louie K."/>
            <person name="Northen T."/>
            <person name="Drula E."/>
            <person name="Henrissat B."/>
            <person name="Hsieh H.M."/>
            <person name="Youens-Clark K."/>
            <person name="Lutzoni F."/>
            <person name="Miadlikowska J."/>
            <person name="Eastwood D.C."/>
            <person name="Hamelin R.C."/>
            <person name="Grigoriev I.V."/>
            <person name="U'Ren J.M."/>
        </authorList>
    </citation>
    <scope>NUCLEOTIDE SEQUENCE [LARGE SCALE GENOMIC DNA]</scope>
    <source>
        <strain evidence="1 2">CBS 119005</strain>
    </source>
</reference>
<comment type="caution">
    <text evidence="1">The sequence shown here is derived from an EMBL/GenBank/DDBJ whole genome shotgun (WGS) entry which is preliminary data.</text>
</comment>
<name>A0ACB9Z2I3_9PEZI</name>
<sequence length="444" mass="48796">MFGTLRHDKSTNRSSLLLEATDAPFNKQRQYALTRSACAQCRVRKSKCTGEADGCQRCLAKNIQCCYPTQGLKPGKRGAEGCPETSPSVLTSEPGGRQIVAENTEIFRTPSNKGAIGSVSQGPDTTSDASDMIDTTAWSHRNNSNTDSEYGFNFGSQIVAEGALENFTPDMSSLDVLGSDSNLDFQPESCNMATDGSQMATHDPEVGMLFGNGSECSCFSRAIGIHEAIEVNLVSVLQDQAGTAEYFLQQLKTCLADCEALLMCESCRYRSAYVMLILSMCEKLASCLESAWLVMPSGGRGARMDRTTRQDVSSSLESVQPQTPRSGGRRENAALLQLDYDAEPARPRRGRQPGQEDEFERPNARRRLEIGPWKLDDDDEIHVFYGLLMARVGMFGTLLTTLEILVTSQNWPVHKSVSMDLQERYTDVFTMVKGTFKGNALNLL</sequence>
<proteinExistence type="predicted"/>
<accession>A0ACB9Z2I3</accession>
<gene>
    <name evidence="1" type="ORF">F4820DRAFT_298467</name>
</gene>
<evidence type="ECO:0000313" key="2">
    <source>
        <dbReference type="Proteomes" id="UP001497700"/>
    </source>
</evidence>
<evidence type="ECO:0000313" key="1">
    <source>
        <dbReference type="EMBL" id="KAI4865438.1"/>
    </source>
</evidence>